<dbReference type="InterPro" id="IPR036390">
    <property type="entry name" value="WH_DNA-bd_sf"/>
</dbReference>
<dbReference type="EMBL" id="JBITGY010000016">
    <property type="protein sequence ID" value="MFI6504822.1"/>
    <property type="molecule type" value="Genomic_DNA"/>
</dbReference>
<dbReference type="Gene3D" id="3.30.420.40">
    <property type="match status" value="2"/>
</dbReference>
<dbReference type="RefSeq" id="WP_397090731.1">
    <property type="nucleotide sequence ID" value="NZ_JBITGY010000016.1"/>
</dbReference>
<dbReference type="InterPro" id="IPR000600">
    <property type="entry name" value="ROK"/>
</dbReference>
<protein>
    <submittedName>
        <fullName evidence="2">ROK family protein</fullName>
    </submittedName>
</protein>
<comment type="caution">
    <text evidence="2">The sequence shown here is derived from an EMBL/GenBank/DDBJ whole genome shotgun (WGS) entry which is preliminary data.</text>
</comment>
<dbReference type="Proteomes" id="UP001612741">
    <property type="component" value="Unassembled WGS sequence"/>
</dbReference>
<sequence>MTAPRSPAHLRALREANLTSVLLALTSRPGSRAQLAQRTGLTKATVASLVEPLLAARLLIEDPAEAHGRGRPSHPLRFHPSAPVAIGAEVNVGYIAVATLTLDGRLQHFRRRDVDNRGRPADGLLGELTALAESLYGEAAGPVLGAGLAVPGVVHERQVIRAPNLPQLAGTRPGEHLAAALRLPIVETGNEAGLAARAHLWPVAVTGGDFAYVSGEAGVGAGLVINGEVLHGARGFAGEFGHMVIEREGRPCTCGGRGCVERYAGLRAMLDASGQRDLPSLLDALDSGEAAAVAAARAAGSALGVALASLLNLCDLPAVVLGGVYAQLFAYLRPAVQEELTSRVLADALRPTELRASELGDRAAVQGAAGVITQLACSRPHLLVGGGQPG</sequence>
<dbReference type="SUPFAM" id="SSF46785">
    <property type="entry name" value="Winged helix' DNA-binding domain"/>
    <property type="match status" value="1"/>
</dbReference>
<name>A0ABW7Z9H2_9ACTN</name>
<organism evidence="2 3">
    <name type="scientific">Nonomuraea typhae</name>
    <dbReference type="NCBI Taxonomy" id="2603600"/>
    <lineage>
        <taxon>Bacteria</taxon>
        <taxon>Bacillati</taxon>
        <taxon>Actinomycetota</taxon>
        <taxon>Actinomycetes</taxon>
        <taxon>Streptosporangiales</taxon>
        <taxon>Streptosporangiaceae</taxon>
        <taxon>Nonomuraea</taxon>
    </lineage>
</organism>
<accession>A0ABW7Z9H2</accession>
<dbReference type="InterPro" id="IPR036388">
    <property type="entry name" value="WH-like_DNA-bd_sf"/>
</dbReference>
<dbReference type="PANTHER" id="PTHR18964">
    <property type="entry name" value="ROK (REPRESSOR, ORF, KINASE) FAMILY"/>
    <property type="match status" value="1"/>
</dbReference>
<dbReference type="Gene3D" id="1.10.10.10">
    <property type="entry name" value="Winged helix-like DNA-binding domain superfamily/Winged helix DNA-binding domain"/>
    <property type="match status" value="1"/>
</dbReference>
<keyword evidence="3" id="KW-1185">Reference proteome</keyword>
<comment type="similarity">
    <text evidence="1">Belongs to the ROK (NagC/XylR) family.</text>
</comment>
<evidence type="ECO:0000256" key="1">
    <source>
        <dbReference type="ARBA" id="ARBA00006479"/>
    </source>
</evidence>
<reference evidence="2 3" key="1">
    <citation type="submission" date="2024-10" db="EMBL/GenBank/DDBJ databases">
        <title>The Natural Products Discovery Center: Release of the First 8490 Sequenced Strains for Exploring Actinobacteria Biosynthetic Diversity.</title>
        <authorList>
            <person name="Kalkreuter E."/>
            <person name="Kautsar S.A."/>
            <person name="Yang D."/>
            <person name="Bader C.D."/>
            <person name="Teijaro C.N."/>
            <person name="Fluegel L."/>
            <person name="Davis C.M."/>
            <person name="Simpson J.R."/>
            <person name="Lauterbach L."/>
            <person name="Steele A.D."/>
            <person name="Gui C."/>
            <person name="Meng S."/>
            <person name="Li G."/>
            <person name="Viehrig K."/>
            <person name="Ye F."/>
            <person name="Su P."/>
            <person name="Kiefer A.F."/>
            <person name="Nichols A."/>
            <person name="Cepeda A.J."/>
            <person name="Yan W."/>
            <person name="Fan B."/>
            <person name="Jiang Y."/>
            <person name="Adhikari A."/>
            <person name="Zheng C.-J."/>
            <person name="Schuster L."/>
            <person name="Cowan T.M."/>
            <person name="Smanski M.J."/>
            <person name="Chevrette M.G."/>
            <person name="De Carvalho L.P.S."/>
            <person name="Shen B."/>
        </authorList>
    </citation>
    <scope>NUCLEOTIDE SEQUENCE [LARGE SCALE GENOMIC DNA]</scope>
    <source>
        <strain evidence="2 3">NPDC050545</strain>
    </source>
</reference>
<dbReference type="InterPro" id="IPR043129">
    <property type="entry name" value="ATPase_NBD"/>
</dbReference>
<dbReference type="Pfam" id="PF00480">
    <property type="entry name" value="ROK"/>
    <property type="match status" value="1"/>
</dbReference>
<dbReference type="PANTHER" id="PTHR18964:SF149">
    <property type="entry name" value="BIFUNCTIONAL UDP-N-ACETYLGLUCOSAMINE 2-EPIMERASE_N-ACETYLMANNOSAMINE KINASE"/>
    <property type="match status" value="1"/>
</dbReference>
<evidence type="ECO:0000313" key="3">
    <source>
        <dbReference type="Proteomes" id="UP001612741"/>
    </source>
</evidence>
<proteinExistence type="inferred from homology"/>
<evidence type="ECO:0000313" key="2">
    <source>
        <dbReference type="EMBL" id="MFI6504822.1"/>
    </source>
</evidence>
<gene>
    <name evidence="2" type="ORF">ACIBG2_46080</name>
</gene>
<dbReference type="SUPFAM" id="SSF53067">
    <property type="entry name" value="Actin-like ATPase domain"/>
    <property type="match status" value="2"/>
</dbReference>